<dbReference type="Pfam" id="PF14179">
    <property type="entry name" value="YppG"/>
    <property type="match status" value="1"/>
</dbReference>
<evidence type="ECO:0000313" key="1">
    <source>
        <dbReference type="EMBL" id="KGX86574.1"/>
    </source>
</evidence>
<proteinExistence type="predicted"/>
<dbReference type="STRING" id="1385512.N784_04155"/>
<name>A0A0A5G3H0_9BACI</name>
<evidence type="ECO:0000313" key="2">
    <source>
        <dbReference type="Proteomes" id="UP000030401"/>
    </source>
</evidence>
<sequence>MPQNGQQNAQQTKGIMTYFMDKNGQLDLDKMLSTMGQVANTANQISPLVKGISTFMKGI</sequence>
<protein>
    <recommendedName>
        <fullName evidence="3">Spore coat protein</fullName>
    </recommendedName>
</protein>
<comment type="caution">
    <text evidence="1">The sequence shown here is derived from an EMBL/GenBank/DDBJ whole genome shotgun (WGS) entry which is preliminary data.</text>
</comment>
<dbReference type="AlphaFoldDB" id="A0A0A5G3H0"/>
<dbReference type="EMBL" id="AVPG01000012">
    <property type="protein sequence ID" value="KGX86574.1"/>
    <property type="molecule type" value="Genomic_DNA"/>
</dbReference>
<gene>
    <name evidence="1" type="ORF">N784_04155</name>
</gene>
<dbReference type="eggNOG" id="ENOG5033G5D">
    <property type="taxonomic scope" value="Bacteria"/>
</dbReference>
<dbReference type="InterPro" id="IPR025555">
    <property type="entry name" value="YppG"/>
</dbReference>
<evidence type="ECO:0008006" key="3">
    <source>
        <dbReference type="Google" id="ProtNLM"/>
    </source>
</evidence>
<accession>A0A0A5G3H0</accession>
<keyword evidence="2" id="KW-1185">Reference proteome</keyword>
<reference evidence="1 2" key="1">
    <citation type="submission" date="2013-08" db="EMBL/GenBank/DDBJ databases">
        <authorList>
            <person name="Huang J."/>
            <person name="Wang G."/>
        </authorList>
    </citation>
    <scope>NUCLEOTIDE SEQUENCE [LARGE SCALE GENOMIC DNA]</scope>
    <source>
        <strain evidence="1 2">JSM 072002</strain>
    </source>
</reference>
<dbReference type="Proteomes" id="UP000030401">
    <property type="component" value="Unassembled WGS sequence"/>
</dbReference>
<organism evidence="1 2">
    <name type="scientific">Pontibacillus litoralis JSM 072002</name>
    <dbReference type="NCBI Taxonomy" id="1385512"/>
    <lineage>
        <taxon>Bacteria</taxon>
        <taxon>Bacillati</taxon>
        <taxon>Bacillota</taxon>
        <taxon>Bacilli</taxon>
        <taxon>Bacillales</taxon>
        <taxon>Bacillaceae</taxon>
        <taxon>Pontibacillus</taxon>
    </lineage>
</organism>